<organism evidence="1 2">
    <name type="scientific">Noviherbaspirillum sedimenti</name>
    <dbReference type="NCBI Taxonomy" id="2320865"/>
    <lineage>
        <taxon>Bacteria</taxon>
        <taxon>Pseudomonadati</taxon>
        <taxon>Pseudomonadota</taxon>
        <taxon>Betaproteobacteria</taxon>
        <taxon>Burkholderiales</taxon>
        <taxon>Oxalobacteraceae</taxon>
        <taxon>Noviherbaspirillum</taxon>
    </lineage>
</organism>
<gene>
    <name evidence="1" type="ORF">D3878_02970</name>
</gene>
<name>A0A3A3G2G6_9BURK</name>
<protein>
    <submittedName>
        <fullName evidence="1">Uncharacterized protein</fullName>
    </submittedName>
</protein>
<evidence type="ECO:0000313" key="1">
    <source>
        <dbReference type="EMBL" id="RJG00672.1"/>
    </source>
</evidence>
<proteinExistence type="predicted"/>
<accession>A0A3A3G2G6</accession>
<evidence type="ECO:0000313" key="2">
    <source>
        <dbReference type="Proteomes" id="UP000266327"/>
    </source>
</evidence>
<dbReference type="Proteomes" id="UP000266327">
    <property type="component" value="Unassembled WGS sequence"/>
</dbReference>
<dbReference type="AlphaFoldDB" id="A0A3A3G2G6"/>
<comment type="caution">
    <text evidence="1">The sequence shown here is derived from an EMBL/GenBank/DDBJ whole genome shotgun (WGS) entry which is preliminary data.</text>
</comment>
<dbReference type="EMBL" id="QYUQ01000002">
    <property type="protein sequence ID" value="RJG00672.1"/>
    <property type="molecule type" value="Genomic_DNA"/>
</dbReference>
<sequence>MEIPTIAALTERPPHVSSILVKREVRVFLGKWISRIPEFRIKPETKTQQSVGMASQVSELRLSWELSK</sequence>
<keyword evidence="2" id="KW-1185">Reference proteome</keyword>
<dbReference type="RefSeq" id="WP_119784127.1">
    <property type="nucleotide sequence ID" value="NZ_QYUQ01000002.1"/>
</dbReference>
<reference evidence="2" key="1">
    <citation type="submission" date="2018-09" db="EMBL/GenBank/DDBJ databases">
        <authorList>
            <person name="Zhu H."/>
        </authorList>
    </citation>
    <scope>NUCLEOTIDE SEQUENCE [LARGE SCALE GENOMIC DNA]</scope>
    <source>
        <strain evidence="2">K1S02-23</strain>
    </source>
</reference>